<evidence type="ECO:0000256" key="1">
    <source>
        <dbReference type="ARBA" id="ARBA00006484"/>
    </source>
</evidence>
<proteinExistence type="inferred from homology"/>
<sequence>MDLGLKGKRAIVTGASRGIGRCCALALAKEGARVCVTARDEKLLGDVAKEVNAAGGEGMPVPADLTSLDGCKKVVDSAVSKFGGVDILINSAGAARGGDILDLPVDIIEEALLLKSFGYLRLSQLAIPHMKKQRWGRIVNIAGGAGASPARGNIPTSLANIAVLNMTRALSDAAAPDGIMVNTICPGMTNTQRARDLLQAQAKKEGKNVEEILAAVGKRTPAGRICEPEEVANVAAFLASDVCTYVFGSSIYMDGGGRRGTP</sequence>
<dbReference type="InterPro" id="IPR050259">
    <property type="entry name" value="SDR"/>
</dbReference>
<dbReference type="PRINTS" id="PR00081">
    <property type="entry name" value="GDHRDH"/>
</dbReference>
<dbReference type="InterPro" id="IPR002347">
    <property type="entry name" value="SDR_fam"/>
</dbReference>
<dbReference type="AlphaFoldDB" id="A0A932I0P6"/>
<name>A0A932I0P6_UNCTE</name>
<dbReference type="PANTHER" id="PTHR42879">
    <property type="entry name" value="3-OXOACYL-(ACYL-CARRIER-PROTEIN) REDUCTASE"/>
    <property type="match status" value="1"/>
</dbReference>
<dbReference type="EMBL" id="JACPUR010000038">
    <property type="protein sequence ID" value="MBI3129225.1"/>
    <property type="molecule type" value="Genomic_DNA"/>
</dbReference>
<reference evidence="2" key="1">
    <citation type="submission" date="2020-07" db="EMBL/GenBank/DDBJ databases">
        <title>Huge and variable diversity of episymbiotic CPR bacteria and DPANN archaea in groundwater ecosystems.</title>
        <authorList>
            <person name="He C.Y."/>
            <person name="Keren R."/>
            <person name="Whittaker M."/>
            <person name="Farag I.F."/>
            <person name="Doudna J."/>
            <person name="Cate J.H.D."/>
            <person name="Banfield J.F."/>
        </authorList>
    </citation>
    <scope>NUCLEOTIDE SEQUENCE</scope>
    <source>
        <strain evidence="2">NC_groundwater_763_Ag_S-0.2um_68_21</strain>
    </source>
</reference>
<dbReference type="Proteomes" id="UP000782312">
    <property type="component" value="Unassembled WGS sequence"/>
</dbReference>
<dbReference type="Gene3D" id="3.40.50.720">
    <property type="entry name" value="NAD(P)-binding Rossmann-like Domain"/>
    <property type="match status" value="1"/>
</dbReference>
<comment type="caution">
    <text evidence="2">The sequence shown here is derived from an EMBL/GenBank/DDBJ whole genome shotgun (WGS) entry which is preliminary data.</text>
</comment>
<protein>
    <submittedName>
        <fullName evidence="2">SDR family oxidoreductase</fullName>
    </submittedName>
</protein>
<dbReference type="PRINTS" id="PR00080">
    <property type="entry name" value="SDRFAMILY"/>
</dbReference>
<evidence type="ECO:0000313" key="3">
    <source>
        <dbReference type="Proteomes" id="UP000782312"/>
    </source>
</evidence>
<gene>
    <name evidence="2" type="ORF">HYZ11_16580</name>
</gene>
<dbReference type="FunFam" id="3.40.50.720:FF:000084">
    <property type="entry name" value="Short-chain dehydrogenase reductase"/>
    <property type="match status" value="1"/>
</dbReference>
<dbReference type="SUPFAM" id="SSF51735">
    <property type="entry name" value="NAD(P)-binding Rossmann-fold domains"/>
    <property type="match status" value="1"/>
</dbReference>
<accession>A0A932I0P6</accession>
<evidence type="ECO:0000313" key="2">
    <source>
        <dbReference type="EMBL" id="MBI3129225.1"/>
    </source>
</evidence>
<dbReference type="InterPro" id="IPR036291">
    <property type="entry name" value="NAD(P)-bd_dom_sf"/>
</dbReference>
<dbReference type="PANTHER" id="PTHR42879:SF6">
    <property type="entry name" value="NADPH-DEPENDENT REDUCTASE BACG"/>
    <property type="match status" value="1"/>
</dbReference>
<comment type="similarity">
    <text evidence="1">Belongs to the short-chain dehydrogenases/reductases (SDR) family.</text>
</comment>
<dbReference type="Pfam" id="PF13561">
    <property type="entry name" value="adh_short_C2"/>
    <property type="match status" value="1"/>
</dbReference>
<organism evidence="2 3">
    <name type="scientific">Tectimicrobiota bacterium</name>
    <dbReference type="NCBI Taxonomy" id="2528274"/>
    <lineage>
        <taxon>Bacteria</taxon>
        <taxon>Pseudomonadati</taxon>
        <taxon>Nitrospinota/Tectimicrobiota group</taxon>
        <taxon>Candidatus Tectimicrobiota</taxon>
    </lineage>
</organism>